<dbReference type="PANTHER" id="PTHR22948">
    <property type="entry name" value="TUDOR DOMAIN CONTAINING PROTEIN"/>
    <property type="match status" value="1"/>
</dbReference>
<dbReference type="InterPro" id="IPR036612">
    <property type="entry name" value="KH_dom_type_1_sf"/>
</dbReference>
<proteinExistence type="predicted"/>
<feature type="domain" description="Tudor" evidence="3">
    <location>
        <begin position="294"/>
        <end position="353"/>
    </location>
</feature>
<dbReference type="GO" id="GO:0003723">
    <property type="term" value="F:RNA binding"/>
    <property type="evidence" value="ECO:0007669"/>
    <property type="project" value="UniProtKB-UniRule"/>
</dbReference>
<dbReference type="OrthoDB" id="9995375at2759"/>
<evidence type="ECO:0000259" key="3">
    <source>
        <dbReference type="PROSITE" id="PS50304"/>
    </source>
</evidence>
<evidence type="ECO:0000313" key="5">
    <source>
        <dbReference type="Proteomes" id="UP000250275"/>
    </source>
</evidence>
<dbReference type="GO" id="GO:0007283">
    <property type="term" value="P:spermatogenesis"/>
    <property type="evidence" value="ECO:0007669"/>
    <property type="project" value="TreeGrafter"/>
</dbReference>
<dbReference type="SMART" id="SM00333">
    <property type="entry name" value="TUDOR"/>
    <property type="match status" value="1"/>
</dbReference>
<evidence type="ECO:0000313" key="4">
    <source>
        <dbReference type="EMBL" id="OAD53586.1"/>
    </source>
</evidence>
<dbReference type="GO" id="GO:0034587">
    <property type="term" value="P:piRNA processing"/>
    <property type="evidence" value="ECO:0007669"/>
    <property type="project" value="TreeGrafter"/>
</dbReference>
<dbReference type="InterPro" id="IPR050621">
    <property type="entry name" value="Tudor_domain_containing"/>
</dbReference>
<dbReference type="Gene3D" id="2.40.50.90">
    <property type="match status" value="2"/>
</dbReference>
<dbReference type="InterPro" id="IPR004087">
    <property type="entry name" value="KH_dom"/>
</dbReference>
<dbReference type="FunFam" id="2.30.30.140:FF:000018">
    <property type="entry name" value="Serine/threonine-protein kinase 31"/>
    <property type="match status" value="1"/>
</dbReference>
<protein>
    <submittedName>
        <fullName evidence="4">Tudor and KH domain-containing protein</fullName>
    </submittedName>
</protein>
<dbReference type="AlphaFoldDB" id="A0A310SF05"/>
<dbReference type="Proteomes" id="UP000250275">
    <property type="component" value="Unassembled WGS sequence"/>
</dbReference>
<reference evidence="4 5" key="1">
    <citation type="submission" date="2015-07" db="EMBL/GenBank/DDBJ databases">
        <title>The genome of Eufriesea mexicana.</title>
        <authorList>
            <person name="Pan H."/>
            <person name="Kapheim K."/>
        </authorList>
    </citation>
    <scope>NUCLEOTIDE SEQUENCE [LARGE SCALE GENOMIC DNA]</scope>
    <source>
        <strain evidence="4">0111107269</strain>
        <tissue evidence="4">Whole body</tissue>
    </source>
</reference>
<dbReference type="EMBL" id="KQ766761">
    <property type="protein sequence ID" value="OAD53586.1"/>
    <property type="molecule type" value="Genomic_DNA"/>
</dbReference>
<name>A0A310SF05_9HYME</name>
<dbReference type="PROSITE" id="PS50304">
    <property type="entry name" value="TUDOR"/>
    <property type="match status" value="1"/>
</dbReference>
<sequence length="368" mass="41439">MRWMTRHFTLPILLGLSLTSISIAALYVLYKKDEEDIKSRKNKVEVSKQFTVECKIPRQFVPAVIGRSGSVVKDIQNKTGTQIHFKEDNIDCPDRICIIKGNYENVHLAEEMIKSIVQNQPIIETYVMYIPQSTCGGIIGRGGEVIQRIQTISSAKIIIDRNYDPHDASAERMVTIKGTGEQIAAALSQIKDKIREVKEARGKLEASSASRLPRGKLSPRNTKISTSEQVQTTESLSLQVSDGLMEVYVSAMESPSQFWVQVVGPSTTALDKLVSEMTAYYNDEQNHELHILKNITLGQIVAAKFSCDEQWYRAEVISTPEDGQCEVYFVDYGDHEMVQVDYVLELRTDFLSLRLQAVECSLANIKPR</sequence>
<accession>A0A310SF05</accession>
<dbReference type="PANTHER" id="PTHR22948:SF29">
    <property type="entry name" value="FI02030P-RELATED"/>
    <property type="match status" value="1"/>
</dbReference>
<evidence type="ECO:0000256" key="1">
    <source>
        <dbReference type="PROSITE-ProRule" id="PRU00117"/>
    </source>
</evidence>
<dbReference type="Pfam" id="PF00567">
    <property type="entry name" value="TUDOR"/>
    <property type="match status" value="1"/>
</dbReference>
<dbReference type="Gene3D" id="3.30.1370.10">
    <property type="entry name" value="K Homology domain, type 1"/>
    <property type="match status" value="2"/>
</dbReference>
<dbReference type="GO" id="GO:0005739">
    <property type="term" value="C:mitochondrion"/>
    <property type="evidence" value="ECO:0007669"/>
    <property type="project" value="UniProtKB-ARBA"/>
</dbReference>
<dbReference type="SMART" id="SM00322">
    <property type="entry name" value="KH"/>
    <property type="match status" value="2"/>
</dbReference>
<dbReference type="SUPFAM" id="SSF54791">
    <property type="entry name" value="Eukaryotic type KH-domain (KH-domain type I)"/>
    <property type="match status" value="2"/>
</dbReference>
<keyword evidence="1" id="KW-0694">RNA-binding</keyword>
<dbReference type="SUPFAM" id="SSF63748">
    <property type="entry name" value="Tudor/PWWP/MBT"/>
    <property type="match status" value="1"/>
</dbReference>
<feature type="region of interest" description="Disordered" evidence="2">
    <location>
        <begin position="205"/>
        <end position="230"/>
    </location>
</feature>
<dbReference type="GO" id="GO:0030719">
    <property type="term" value="P:P granule organization"/>
    <property type="evidence" value="ECO:0007669"/>
    <property type="project" value="TreeGrafter"/>
</dbReference>
<dbReference type="PROSITE" id="PS50084">
    <property type="entry name" value="KH_TYPE_1"/>
    <property type="match status" value="2"/>
</dbReference>
<dbReference type="InterPro" id="IPR035437">
    <property type="entry name" value="SNase_OB-fold_sf"/>
</dbReference>
<dbReference type="InterPro" id="IPR004088">
    <property type="entry name" value="KH_dom_type_1"/>
</dbReference>
<evidence type="ECO:0000256" key="2">
    <source>
        <dbReference type="SAM" id="MobiDB-lite"/>
    </source>
</evidence>
<dbReference type="GO" id="GO:0043186">
    <property type="term" value="C:P granule"/>
    <property type="evidence" value="ECO:0007669"/>
    <property type="project" value="TreeGrafter"/>
</dbReference>
<dbReference type="InterPro" id="IPR002999">
    <property type="entry name" value="Tudor"/>
</dbReference>
<keyword evidence="5" id="KW-1185">Reference proteome</keyword>
<dbReference type="Pfam" id="PF00013">
    <property type="entry name" value="KH_1"/>
    <property type="match status" value="2"/>
</dbReference>
<organism evidence="4 5">
    <name type="scientific">Eufriesea mexicana</name>
    <dbReference type="NCBI Taxonomy" id="516756"/>
    <lineage>
        <taxon>Eukaryota</taxon>
        <taxon>Metazoa</taxon>
        <taxon>Ecdysozoa</taxon>
        <taxon>Arthropoda</taxon>
        <taxon>Hexapoda</taxon>
        <taxon>Insecta</taxon>
        <taxon>Pterygota</taxon>
        <taxon>Neoptera</taxon>
        <taxon>Endopterygota</taxon>
        <taxon>Hymenoptera</taxon>
        <taxon>Apocrita</taxon>
        <taxon>Aculeata</taxon>
        <taxon>Apoidea</taxon>
        <taxon>Anthophila</taxon>
        <taxon>Apidae</taxon>
        <taxon>Eufriesea</taxon>
    </lineage>
</organism>
<gene>
    <name evidence="4" type="ORF">WN48_09704</name>
</gene>
<feature type="compositionally biased region" description="Polar residues" evidence="2">
    <location>
        <begin position="219"/>
        <end position="230"/>
    </location>
</feature>